<comment type="caution">
    <text evidence="1">The sequence shown here is derived from an EMBL/GenBank/DDBJ whole genome shotgun (WGS) entry which is preliminary data.</text>
</comment>
<dbReference type="EMBL" id="CATQJL010000223">
    <property type="protein sequence ID" value="CAJ0597471.1"/>
    <property type="molecule type" value="Genomic_DNA"/>
</dbReference>
<organism evidence="1 2">
    <name type="scientific">Cylicocyclus nassatus</name>
    <name type="common">Nematode worm</name>
    <dbReference type="NCBI Taxonomy" id="53992"/>
    <lineage>
        <taxon>Eukaryota</taxon>
        <taxon>Metazoa</taxon>
        <taxon>Ecdysozoa</taxon>
        <taxon>Nematoda</taxon>
        <taxon>Chromadorea</taxon>
        <taxon>Rhabditida</taxon>
        <taxon>Rhabditina</taxon>
        <taxon>Rhabditomorpha</taxon>
        <taxon>Strongyloidea</taxon>
        <taxon>Strongylidae</taxon>
        <taxon>Cylicocyclus</taxon>
    </lineage>
</organism>
<dbReference type="AlphaFoldDB" id="A0AA36M4G7"/>
<keyword evidence="2" id="KW-1185">Reference proteome</keyword>
<sequence>MHVPTTAGCSQLKFKDSKICCHFTERISGHYQLVYGAFYGRNRHHKDLTTITVQEEELAKRLIEVRAKCFNATIAVQKPKRFAYAAPIIACTRLARGVAKTARVPYLKAESRQIDHMGSYVETDFEA</sequence>
<gene>
    <name evidence="1" type="ORF">CYNAS_LOCUS9454</name>
</gene>
<accession>A0AA36M4G7</accession>
<evidence type="ECO:0000313" key="2">
    <source>
        <dbReference type="Proteomes" id="UP001176961"/>
    </source>
</evidence>
<reference evidence="1" key="1">
    <citation type="submission" date="2023-07" db="EMBL/GenBank/DDBJ databases">
        <authorList>
            <consortium name="CYATHOMIX"/>
        </authorList>
    </citation>
    <scope>NUCLEOTIDE SEQUENCE</scope>
    <source>
        <strain evidence="1">N/A</strain>
    </source>
</reference>
<dbReference type="Proteomes" id="UP001176961">
    <property type="component" value="Unassembled WGS sequence"/>
</dbReference>
<proteinExistence type="predicted"/>
<protein>
    <submittedName>
        <fullName evidence="1">Uncharacterized protein</fullName>
    </submittedName>
</protein>
<evidence type="ECO:0000313" key="1">
    <source>
        <dbReference type="EMBL" id="CAJ0597471.1"/>
    </source>
</evidence>
<name>A0AA36M4G7_CYLNA</name>